<evidence type="ECO:0000256" key="4">
    <source>
        <dbReference type="ARBA" id="ARBA00022490"/>
    </source>
</evidence>
<keyword evidence="8" id="KW-0863">Zinc-finger</keyword>
<name>A0ABQ0L2B2_MYCCL</name>
<keyword evidence="5" id="KW-0677">Repeat</keyword>
<dbReference type="EMBL" id="DF839922">
    <property type="protein sequence ID" value="GAT44632.1"/>
    <property type="molecule type" value="Genomic_DNA"/>
</dbReference>
<feature type="domain" description="C2H2-type" evidence="11">
    <location>
        <begin position="144"/>
        <end position="173"/>
    </location>
</feature>
<evidence type="ECO:0000259" key="11">
    <source>
        <dbReference type="PROSITE" id="PS50157"/>
    </source>
</evidence>
<dbReference type="Gene3D" id="6.10.280.230">
    <property type="match status" value="1"/>
</dbReference>
<dbReference type="InterPro" id="IPR036236">
    <property type="entry name" value="Znf_C2H2_sf"/>
</dbReference>
<feature type="region of interest" description="Disordered" evidence="10">
    <location>
        <begin position="47"/>
        <end position="69"/>
    </location>
</feature>
<feature type="compositionally biased region" description="Polar residues" evidence="10">
    <location>
        <begin position="1"/>
        <end position="14"/>
    </location>
</feature>
<dbReference type="InterPro" id="IPR011990">
    <property type="entry name" value="TPR-like_helical_dom_sf"/>
</dbReference>
<dbReference type="PROSITE" id="PS50293">
    <property type="entry name" value="TPR_REGION"/>
    <property type="match status" value="1"/>
</dbReference>
<keyword evidence="13" id="KW-1185">Reference proteome</keyword>
<dbReference type="Proteomes" id="UP000815677">
    <property type="component" value="Unassembled WGS sequence"/>
</dbReference>
<dbReference type="InterPro" id="IPR013087">
    <property type="entry name" value="Znf_C2H2_type"/>
</dbReference>
<keyword evidence="4" id="KW-0963">Cytoplasm</keyword>
<evidence type="ECO:0000256" key="1">
    <source>
        <dbReference type="ARBA" id="ARBA00004275"/>
    </source>
</evidence>
<dbReference type="SMART" id="SM00355">
    <property type="entry name" value="ZnF_C2H2"/>
    <property type="match status" value="3"/>
</dbReference>
<dbReference type="Pfam" id="PF00096">
    <property type="entry name" value="zf-C2H2"/>
    <property type="match status" value="2"/>
</dbReference>
<evidence type="ECO:0000313" key="12">
    <source>
        <dbReference type="EMBL" id="GAT44632.1"/>
    </source>
</evidence>
<dbReference type="PROSITE" id="PS00028">
    <property type="entry name" value="ZINC_FINGER_C2H2_1"/>
    <property type="match status" value="2"/>
</dbReference>
<accession>A0ABQ0L2B2</accession>
<dbReference type="SUPFAM" id="SSF48452">
    <property type="entry name" value="TPR-like"/>
    <property type="match status" value="1"/>
</dbReference>
<evidence type="ECO:0000256" key="3">
    <source>
        <dbReference type="ARBA" id="ARBA00005348"/>
    </source>
</evidence>
<dbReference type="Gene3D" id="1.25.40.10">
    <property type="entry name" value="Tetratricopeptide repeat domain"/>
    <property type="match status" value="1"/>
</dbReference>
<dbReference type="PROSITE" id="PS50157">
    <property type="entry name" value="ZINC_FINGER_C2H2_2"/>
    <property type="match status" value="3"/>
</dbReference>
<keyword evidence="7" id="KW-0576">Peroxisome</keyword>
<evidence type="ECO:0000256" key="6">
    <source>
        <dbReference type="ARBA" id="ARBA00022803"/>
    </source>
</evidence>
<dbReference type="SMART" id="SM00028">
    <property type="entry name" value="TPR"/>
    <property type="match status" value="4"/>
</dbReference>
<reference evidence="12" key="1">
    <citation type="submission" date="2014-09" db="EMBL/GenBank/DDBJ databases">
        <title>Genome sequence of the luminous mushroom Mycena chlorophos for searching fungal bioluminescence genes.</title>
        <authorList>
            <person name="Tanaka Y."/>
            <person name="Kasuga D."/>
            <person name="Oba Y."/>
            <person name="Hase S."/>
            <person name="Sato K."/>
            <person name="Oba Y."/>
            <person name="Sakakibara Y."/>
        </authorList>
    </citation>
    <scope>NUCLEOTIDE SEQUENCE</scope>
</reference>
<feature type="repeat" description="TPR" evidence="9">
    <location>
        <begin position="680"/>
        <end position="713"/>
    </location>
</feature>
<keyword evidence="8" id="KW-0479">Metal-binding</keyword>
<feature type="repeat" description="TPR" evidence="9">
    <location>
        <begin position="791"/>
        <end position="824"/>
    </location>
</feature>
<sequence>MATSYAISETSPTTHPFGPSAGPSTDTKSVLPPGVTFYHPTAAELYQHSQHPTPPSPGSDALVPGGPGVNHYPTAAGAVPVNALPRILQVEKQQVTTSATQLASASRRRNEAHFVCPVPGCGSTFTRRFNLRGHLRSHTEERPYVCEWPNCNKGFARQHDCKRHQALHTAKTQTNVCVGCKKTFSRLDALNRHMRSDGGAECRAVRDQLQAAAAASAAATTPEGEPKIEQLRLYFLLPTFMALPLLMNGGADCGPSNPLQGLSKRFDQDRGIQQDHFAPNRAGSSREAFRTAQSAPADAVQEAARFFGPQAAPQLAASNAFDLSAFHGTLPQAPAQTPQKLHHAPAAWASDFMLLQQSQQSPSTIQREMSPAQAVQGQPQWASRFQTFATPLQAPMQMFTGMNPGAAMGMQQHQLQTAATTQHDQVLWDREFNAQETGWLGHWTEAQQQETKQHQNPVQDADELARTAAVLLETVRDVENPKFKNSEFMQLMRGLRDREVVVEGNDMVKNTGQTQPVVDVKGKGRAVDPVPVLDPSSSMGFMRHFEGMALPLQTQPQQQQQQDATMAEEDPNDAYFRQENREYQQYWADAEVAQAKAHAKQQQQQNADWGRMQDDWDGFEATETGIKPVERYHFQANNPYLSSVGSSSTTRHHLGHAGREAFFESVLELEAVVQRNMTDASAWYDLGVKQQANEREQQALTALRRAVELDPTHLPSWLAIAVSHTNNGDRAETADAIRQWVDRNERYRDAVVQFRASHPERPDAMVPERFGNLIQCLIAMARSDTSGEIDADIQIALAVLLNSNEDYEKAQDCFKTALAVRPDDWLLYNRVGATMANSGRAEEALQYYHRALELNPLYIRARFNLGISCINLRRFNDAAHHILDALGLQESDGLASGMDSSIAITNNALWDSLRTASMHLNRPDLATFCDQRDLQGYRKNFRMA</sequence>
<feature type="region of interest" description="Disordered" evidence="10">
    <location>
        <begin position="1"/>
        <end position="34"/>
    </location>
</feature>
<evidence type="ECO:0000256" key="9">
    <source>
        <dbReference type="PROSITE-ProRule" id="PRU00339"/>
    </source>
</evidence>
<dbReference type="SUPFAM" id="SSF57667">
    <property type="entry name" value="beta-beta-alpha zinc fingers"/>
    <property type="match status" value="2"/>
</dbReference>
<evidence type="ECO:0000256" key="7">
    <source>
        <dbReference type="ARBA" id="ARBA00023140"/>
    </source>
</evidence>
<comment type="similarity">
    <text evidence="3">Belongs to the peroxisomal targeting signal receptor family.</text>
</comment>
<evidence type="ECO:0000313" key="13">
    <source>
        <dbReference type="Proteomes" id="UP000815677"/>
    </source>
</evidence>
<evidence type="ECO:0000256" key="5">
    <source>
        <dbReference type="ARBA" id="ARBA00022737"/>
    </source>
</evidence>
<keyword evidence="6 9" id="KW-0802">TPR repeat</keyword>
<dbReference type="InterPro" id="IPR024111">
    <property type="entry name" value="PEX5/PEX5L"/>
</dbReference>
<evidence type="ECO:0000256" key="2">
    <source>
        <dbReference type="ARBA" id="ARBA00004496"/>
    </source>
</evidence>
<comment type="subcellular location">
    <subcellularLocation>
        <location evidence="2">Cytoplasm</location>
    </subcellularLocation>
    <subcellularLocation>
        <location evidence="1">Peroxisome</location>
    </subcellularLocation>
</comment>
<keyword evidence="8" id="KW-0862">Zinc</keyword>
<dbReference type="InterPro" id="IPR019734">
    <property type="entry name" value="TPR_rpt"/>
</dbReference>
<protein>
    <recommendedName>
        <fullName evidence="11">C2H2-type domain-containing protein</fullName>
    </recommendedName>
</protein>
<organism evidence="12 13">
    <name type="scientific">Mycena chlorophos</name>
    <name type="common">Agaric fungus</name>
    <name type="synonym">Agaricus chlorophos</name>
    <dbReference type="NCBI Taxonomy" id="658473"/>
    <lineage>
        <taxon>Eukaryota</taxon>
        <taxon>Fungi</taxon>
        <taxon>Dikarya</taxon>
        <taxon>Basidiomycota</taxon>
        <taxon>Agaricomycotina</taxon>
        <taxon>Agaricomycetes</taxon>
        <taxon>Agaricomycetidae</taxon>
        <taxon>Agaricales</taxon>
        <taxon>Marasmiineae</taxon>
        <taxon>Mycenaceae</taxon>
        <taxon>Mycena</taxon>
    </lineage>
</organism>
<dbReference type="PANTHER" id="PTHR10130">
    <property type="entry name" value="PEROXISOMAL TARGETING SIGNAL 1 RECEPTOR PEX5"/>
    <property type="match status" value="1"/>
</dbReference>
<dbReference type="Pfam" id="PF13181">
    <property type="entry name" value="TPR_8"/>
    <property type="match status" value="1"/>
</dbReference>
<dbReference type="PANTHER" id="PTHR10130:SF0">
    <property type="entry name" value="GH08708P"/>
    <property type="match status" value="1"/>
</dbReference>
<feature type="domain" description="C2H2-type" evidence="11">
    <location>
        <begin position="114"/>
        <end position="143"/>
    </location>
</feature>
<evidence type="ECO:0000256" key="10">
    <source>
        <dbReference type="SAM" id="MobiDB-lite"/>
    </source>
</evidence>
<feature type="domain" description="C2H2-type" evidence="11">
    <location>
        <begin position="175"/>
        <end position="202"/>
    </location>
</feature>
<gene>
    <name evidence="12" type="ORF">MCHLO_02247</name>
</gene>
<evidence type="ECO:0000256" key="8">
    <source>
        <dbReference type="PROSITE-ProRule" id="PRU00042"/>
    </source>
</evidence>
<proteinExistence type="inferred from homology"/>
<feature type="repeat" description="TPR" evidence="9">
    <location>
        <begin position="825"/>
        <end position="858"/>
    </location>
</feature>
<dbReference type="Gene3D" id="3.30.160.60">
    <property type="entry name" value="Classic Zinc Finger"/>
    <property type="match status" value="2"/>
</dbReference>
<dbReference type="PROSITE" id="PS50005">
    <property type="entry name" value="TPR"/>
    <property type="match status" value="3"/>
</dbReference>